<evidence type="ECO:0000259" key="2">
    <source>
        <dbReference type="Pfam" id="PF01464"/>
    </source>
</evidence>
<comment type="similarity">
    <text evidence="1">Belongs to the transglycosylase Slt family.</text>
</comment>
<dbReference type="PANTHER" id="PTHR37423">
    <property type="entry name" value="SOLUBLE LYTIC MUREIN TRANSGLYCOSYLASE-RELATED"/>
    <property type="match status" value="1"/>
</dbReference>
<protein>
    <submittedName>
        <fullName evidence="3">Lytic transglycosylase domain-containing protein</fullName>
    </submittedName>
</protein>
<proteinExistence type="inferred from homology"/>
<dbReference type="RefSeq" id="WP_407030434.1">
    <property type="nucleotide sequence ID" value="NZ_JAQGEF010000004.1"/>
</dbReference>
<reference evidence="3 4" key="1">
    <citation type="submission" date="2022-12" db="EMBL/GenBank/DDBJ databases">
        <title>Chitinophagaceae gen. sp. nov., a new member of the family Chitinophagaceae, isolated from soil in a chemical factory.</title>
        <authorList>
            <person name="Ke Z."/>
        </authorList>
    </citation>
    <scope>NUCLEOTIDE SEQUENCE [LARGE SCALE GENOMIC DNA]</scope>
    <source>
        <strain evidence="3 4">LY-5</strain>
    </source>
</reference>
<organism evidence="3 4">
    <name type="scientific">Polluticaenibacter yanchengensis</name>
    <dbReference type="NCBI Taxonomy" id="3014562"/>
    <lineage>
        <taxon>Bacteria</taxon>
        <taxon>Pseudomonadati</taxon>
        <taxon>Bacteroidota</taxon>
        <taxon>Chitinophagia</taxon>
        <taxon>Chitinophagales</taxon>
        <taxon>Chitinophagaceae</taxon>
        <taxon>Polluticaenibacter</taxon>
    </lineage>
</organism>
<sequence length="365" mass="41426">MKQLFCIILICISAYEVHAFDGKEESSKKDSLQNQQKVKDTLANGLEDMGFKDLFESNPKGNPNMPTERHINPLAISFIQDYMDKHQKKLGEMKLWARPYFEMMDVILRSYGIPTEMKYLAVIESHLNPWAYSWAGAVGPWQFMPGTGRDMGLIVNSYIDERTNYVKSTHAAAKYLKQLYSQLGDWLLVIAAYNGGPGRVYTAINKSGSRNFWKLQQHLPLESRNHVKKFIGTHYVMEGGGGQTTLTAEEWKQHQVNNLIETSGSGEALDAQTLENTETYAISGRYNSNVIAKKLDMDVKDFNRLNPAFDKMVSTNDGVQIRLPKDKMETFKANQFIFLKESLMSALNNNISAPAKYPVPKKSKK</sequence>
<dbReference type="EMBL" id="JAQGEF010000004">
    <property type="protein sequence ID" value="MDA3614107.1"/>
    <property type="molecule type" value="Genomic_DNA"/>
</dbReference>
<evidence type="ECO:0000256" key="1">
    <source>
        <dbReference type="ARBA" id="ARBA00007734"/>
    </source>
</evidence>
<evidence type="ECO:0000313" key="3">
    <source>
        <dbReference type="EMBL" id="MDA3614107.1"/>
    </source>
</evidence>
<gene>
    <name evidence="3" type="ORF">O3P16_04770</name>
</gene>
<dbReference type="CDD" id="cd16894">
    <property type="entry name" value="MltD-like"/>
    <property type="match status" value="1"/>
</dbReference>
<accession>A0ABT4UGZ2</accession>
<dbReference type="Gene3D" id="1.10.530.10">
    <property type="match status" value="1"/>
</dbReference>
<evidence type="ECO:0000313" key="4">
    <source>
        <dbReference type="Proteomes" id="UP001210231"/>
    </source>
</evidence>
<name>A0ABT4UGZ2_9BACT</name>
<dbReference type="Proteomes" id="UP001210231">
    <property type="component" value="Unassembled WGS sequence"/>
</dbReference>
<keyword evidence="4" id="KW-1185">Reference proteome</keyword>
<dbReference type="Pfam" id="PF01464">
    <property type="entry name" value="SLT"/>
    <property type="match status" value="1"/>
</dbReference>
<dbReference type="PANTHER" id="PTHR37423:SF2">
    <property type="entry name" value="MEMBRANE-BOUND LYTIC MUREIN TRANSGLYCOSYLASE C"/>
    <property type="match status" value="1"/>
</dbReference>
<dbReference type="SUPFAM" id="SSF53955">
    <property type="entry name" value="Lysozyme-like"/>
    <property type="match status" value="1"/>
</dbReference>
<dbReference type="InterPro" id="IPR008258">
    <property type="entry name" value="Transglycosylase_SLT_dom_1"/>
</dbReference>
<feature type="domain" description="Transglycosylase SLT" evidence="2">
    <location>
        <begin position="114"/>
        <end position="215"/>
    </location>
</feature>
<comment type="caution">
    <text evidence="3">The sequence shown here is derived from an EMBL/GenBank/DDBJ whole genome shotgun (WGS) entry which is preliminary data.</text>
</comment>
<dbReference type="InterPro" id="IPR023346">
    <property type="entry name" value="Lysozyme-like_dom_sf"/>
</dbReference>